<protein>
    <recommendedName>
        <fullName evidence="3">Phage tail protein I</fullName>
    </recommendedName>
</protein>
<dbReference type="OrthoDB" id="90759at2"/>
<dbReference type="RefSeq" id="WP_117003388.1">
    <property type="nucleotide sequence ID" value="NZ_BMJS01000026.1"/>
</dbReference>
<evidence type="ECO:0008006" key="3">
    <source>
        <dbReference type="Google" id="ProtNLM"/>
    </source>
</evidence>
<comment type="caution">
    <text evidence="1">The sequence shown here is derived from an EMBL/GenBank/DDBJ whole genome shotgun (WGS) entry which is preliminary data.</text>
</comment>
<accession>A0A8J2Z5U7</accession>
<gene>
    <name evidence="1" type="ORF">GCM10010995_20470</name>
</gene>
<dbReference type="InterPro" id="IPR006521">
    <property type="entry name" value="Tail_protein_I"/>
</dbReference>
<dbReference type="AlphaFoldDB" id="A0A8J2Z5U7"/>
<dbReference type="Proteomes" id="UP000636949">
    <property type="component" value="Unassembled WGS sequence"/>
</dbReference>
<organism evidence="1 2">
    <name type="scientific">Cysteiniphilum litorale</name>
    <dbReference type="NCBI Taxonomy" id="2056700"/>
    <lineage>
        <taxon>Bacteria</taxon>
        <taxon>Pseudomonadati</taxon>
        <taxon>Pseudomonadota</taxon>
        <taxon>Gammaproteobacteria</taxon>
        <taxon>Thiotrichales</taxon>
        <taxon>Fastidiosibacteraceae</taxon>
        <taxon>Cysteiniphilum</taxon>
    </lineage>
</organism>
<dbReference type="NCBIfam" id="TIGR01634">
    <property type="entry name" value="tail_P2_I"/>
    <property type="match status" value="1"/>
</dbReference>
<name>A0A8J2Z5U7_9GAMM</name>
<evidence type="ECO:0000313" key="1">
    <source>
        <dbReference type="EMBL" id="GGG02929.1"/>
    </source>
</evidence>
<proteinExistence type="predicted"/>
<reference evidence="1" key="1">
    <citation type="journal article" date="2014" name="Int. J. Syst. Evol. Microbiol.">
        <title>Complete genome sequence of Corynebacterium casei LMG S-19264T (=DSM 44701T), isolated from a smear-ripened cheese.</title>
        <authorList>
            <consortium name="US DOE Joint Genome Institute (JGI-PGF)"/>
            <person name="Walter F."/>
            <person name="Albersmeier A."/>
            <person name="Kalinowski J."/>
            <person name="Ruckert C."/>
        </authorList>
    </citation>
    <scope>NUCLEOTIDE SEQUENCE</scope>
    <source>
        <strain evidence="1">CGMCC 1.15758</strain>
    </source>
</reference>
<reference evidence="1" key="2">
    <citation type="submission" date="2020-09" db="EMBL/GenBank/DDBJ databases">
        <authorList>
            <person name="Sun Q."/>
            <person name="Zhou Y."/>
        </authorList>
    </citation>
    <scope>NUCLEOTIDE SEQUENCE</scope>
    <source>
        <strain evidence="1">CGMCC 1.15758</strain>
    </source>
</reference>
<keyword evidence="2" id="KW-1185">Reference proteome</keyword>
<dbReference type="EMBL" id="BMJS01000026">
    <property type="protein sequence ID" value="GGG02929.1"/>
    <property type="molecule type" value="Genomic_DNA"/>
</dbReference>
<sequence length="189" mass="21116">MSLLPPNSSDLEKAIVGAFQSVLDSKDLLIQTLWNADLCPYEFLPYLASALSVDFAIYNQLIEAEKREYIKKSIEIHRKKGSLGALKKALNIADYDIKVNEWYEYNGTPHTIKVDITKQSSGAFNIDLINNTINANKNVQTARVLSVKNEVSNSITLGNGNRVTLRQGVPFNKAYAFIGCITLVCLRFK</sequence>
<evidence type="ECO:0000313" key="2">
    <source>
        <dbReference type="Proteomes" id="UP000636949"/>
    </source>
</evidence>
<dbReference type="Pfam" id="PF09684">
    <property type="entry name" value="Tail_P2_I"/>
    <property type="match status" value="1"/>
</dbReference>